<accession>A0A438MXD6</accession>
<organism evidence="1 2">
    <name type="scientific">Exophiala mesophila</name>
    <name type="common">Black yeast-like fungus</name>
    <dbReference type="NCBI Taxonomy" id="212818"/>
    <lineage>
        <taxon>Eukaryota</taxon>
        <taxon>Fungi</taxon>
        <taxon>Dikarya</taxon>
        <taxon>Ascomycota</taxon>
        <taxon>Pezizomycotina</taxon>
        <taxon>Eurotiomycetes</taxon>
        <taxon>Chaetothyriomycetidae</taxon>
        <taxon>Chaetothyriales</taxon>
        <taxon>Herpotrichiellaceae</taxon>
        <taxon>Exophiala</taxon>
    </lineage>
</organism>
<reference evidence="1 2" key="1">
    <citation type="submission" date="2017-03" db="EMBL/GenBank/DDBJ databases">
        <title>Genomes of endolithic fungi from Antarctica.</title>
        <authorList>
            <person name="Coleine C."/>
            <person name="Masonjones S."/>
            <person name="Stajich J.E."/>
        </authorList>
    </citation>
    <scope>NUCLEOTIDE SEQUENCE [LARGE SCALE GENOMIC DNA]</scope>
    <source>
        <strain evidence="1 2">CCFEE 6314</strain>
    </source>
</reference>
<dbReference type="InterPro" id="IPR002347">
    <property type="entry name" value="SDR_fam"/>
</dbReference>
<dbReference type="EMBL" id="NAJM01000038">
    <property type="protein sequence ID" value="RVX68411.1"/>
    <property type="molecule type" value="Genomic_DNA"/>
</dbReference>
<gene>
    <name evidence="1" type="ORF">B0A52_07411</name>
</gene>
<dbReference type="Proteomes" id="UP000288859">
    <property type="component" value="Unassembled WGS sequence"/>
</dbReference>
<evidence type="ECO:0000313" key="2">
    <source>
        <dbReference type="Proteomes" id="UP000288859"/>
    </source>
</evidence>
<dbReference type="OrthoDB" id="5336600at2759"/>
<name>A0A438MXD6_EXOME</name>
<evidence type="ECO:0000313" key="1">
    <source>
        <dbReference type="EMBL" id="RVX68411.1"/>
    </source>
</evidence>
<sequence>MVNRLIVVVGAGPGLGRSTAVTFAMQGFAVALLSRSTKRLEKDVTIVKDSAPGVQVKAYAADVGDHIALKATLEQVKQDLGPPEVLYFNAARVEPSRIGQTNPDYILEDFKTMNIGLYVAATWAIPHLTALAKERGAHPSILFGGSGIMDHPIGDFFSLSLQKAAQYNLAGSLGQLVGPQGVHVASVTIGGILDDSDPDMNSELIASKLWELYRQEKHEWQFEIKVGDIMDLIKKMQIRQT</sequence>
<dbReference type="SUPFAM" id="SSF51735">
    <property type="entry name" value="NAD(P)-binding Rossmann-fold domains"/>
    <property type="match status" value="1"/>
</dbReference>
<dbReference type="InterPro" id="IPR036291">
    <property type="entry name" value="NAD(P)-bd_dom_sf"/>
</dbReference>
<dbReference type="PANTHER" id="PTHR43431">
    <property type="entry name" value="OXIDOREDUCTASE, SHORT CHAIN DEHYDROGENASE/REDUCTASE FAMILY (AFU_ORTHOLOGUE AFUA_5G14000)"/>
    <property type="match status" value="1"/>
</dbReference>
<comment type="caution">
    <text evidence="1">The sequence shown here is derived from an EMBL/GenBank/DDBJ whole genome shotgun (WGS) entry which is preliminary data.</text>
</comment>
<dbReference type="Pfam" id="PF00106">
    <property type="entry name" value="adh_short"/>
    <property type="match status" value="1"/>
</dbReference>
<dbReference type="PANTHER" id="PTHR43431:SF1">
    <property type="entry name" value="OS08G0476300 PROTEIN"/>
    <property type="match status" value="1"/>
</dbReference>
<proteinExistence type="predicted"/>
<dbReference type="Gene3D" id="3.40.50.720">
    <property type="entry name" value="NAD(P)-binding Rossmann-like Domain"/>
    <property type="match status" value="1"/>
</dbReference>
<evidence type="ECO:0008006" key="3">
    <source>
        <dbReference type="Google" id="ProtNLM"/>
    </source>
</evidence>
<protein>
    <recommendedName>
        <fullName evidence="3">NAD(P)-binding protein</fullName>
    </recommendedName>
</protein>
<dbReference type="AlphaFoldDB" id="A0A438MXD6"/>